<dbReference type="SUPFAM" id="SSF52540">
    <property type="entry name" value="P-loop containing nucleoside triphosphate hydrolases"/>
    <property type="match status" value="1"/>
</dbReference>
<dbReference type="GO" id="GO:0008017">
    <property type="term" value="F:microtubule binding"/>
    <property type="evidence" value="ECO:0007669"/>
    <property type="project" value="InterPro"/>
</dbReference>
<dbReference type="EMBL" id="JAMYWD010000009">
    <property type="protein sequence ID" value="KAJ4961127.1"/>
    <property type="molecule type" value="Genomic_DNA"/>
</dbReference>
<dbReference type="Gene3D" id="3.40.850.10">
    <property type="entry name" value="Kinesin motor domain"/>
    <property type="match status" value="2"/>
</dbReference>
<reference evidence="4" key="1">
    <citation type="journal article" date="2023" name="Plant J.">
        <title>The genome of the king protea, Protea cynaroides.</title>
        <authorList>
            <person name="Chang J."/>
            <person name="Duong T.A."/>
            <person name="Schoeman C."/>
            <person name="Ma X."/>
            <person name="Roodt D."/>
            <person name="Barker N."/>
            <person name="Li Z."/>
            <person name="Van de Peer Y."/>
            <person name="Mizrachi E."/>
        </authorList>
    </citation>
    <scope>NUCLEOTIDE SEQUENCE</scope>
    <source>
        <tissue evidence="4">Young leaves</tissue>
    </source>
</reference>
<comment type="similarity">
    <text evidence="2">Belongs to the TRAFAC class myosin-kinesin ATPase superfamily. Kinesin family.</text>
</comment>
<evidence type="ECO:0000313" key="5">
    <source>
        <dbReference type="Proteomes" id="UP001141806"/>
    </source>
</evidence>
<protein>
    <recommendedName>
        <fullName evidence="3">Kinesin motor domain-containing protein</fullName>
    </recommendedName>
</protein>
<dbReference type="GO" id="GO:0003777">
    <property type="term" value="F:microtubule motor activity"/>
    <property type="evidence" value="ECO:0007669"/>
    <property type="project" value="InterPro"/>
</dbReference>
<dbReference type="OrthoDB" id="1429994at2759"/>
<evidence type="ECO:0000313" key="4">
    <source>
        <dbReference type="EMBL" id="KAJ4961127.1"/>
    </source>
</evidence>
<organism evidence="4 5">
    <name type="scientific">Protea cynaroides</name>
    <dbReference type="NCBI Taxonomy" id="273540"/>
    <lineage>
        <taxon>Eukaryota</taxon>
        <taxon>Viridiplantae</taxon>
        <taxon>Streptophyta</taxon>
        <taxon>Embryophyta</taxon>
        <taxon>Tracheophyta</taxon>
        <taxon>Spermatophyta</taxon>
        <taxon>Magnoliopsida</taxon>
        <taxon>Proteales</taxon>
        <taxon>Proteaceae</taxon>
        <taxon>Protea</taxon>
    </lineage>
</organism>
<dbReference type="PANTHER" id="PTHR47968">
    <property type="entry name" value="CENTROMERE PROTEIN E"/>
    <property type="match status" value="1"/>
</dbReference>
<dbReference type="Proteomes" id="UP001141806">
    <property type="component" value="Unassembled WGS sequence"/>
</dbReference>
<feature type="binding site" evidence="2">
    <location>
        <begin position="28"/>
        <end position="35"/>
    </location>
    <ligand>
        <name>ATP</name>
        <dbReference type="ChEBI" id="CHEBI:30616"/>
    </ligand>
</feature>
<comment type="caution">
    <text evidence="4">The sequence shown here is derived from an EMBL/GenBank/DDBJ whole genome shotgun (WGS) entry which is preliminary data.</text>
</comment>
<evidence type="ECO:0000259" key="3">
    <source>
        <dbReference type="PROSITE" id="PS50067"/>
    </source>
</evidence>
<dbReference type="InterPro" id="IPR027417">
    <property type="entry name" value="P-loop_NTPase"/>
</dbReference>
<dbReference type="PANTHER" id="PTHR47968:SF18">
    <property type="entry name" value="KINESIN-LIKE PROTEIN KIN-7F"/>
    <property type="match status" value="1"/>
</dbReference>
<dbReference type="GO" id="GO:0007018">
    <property type="term" value="P:microtubule-based movement"/>
    <property type="evidence" value="ECO:0007669"/>
    <property type="project" value="InterPro"/>
</dbReference>
<evidence type="ECO:0000256" key="2">
    <source>
        <dbReference type="PROSITE-ProRule" id="PRU00283"/>
    </source>
</evidence>
<keyword evidence="5" id="KW-1185">Reference proteome</keyword>
<evidence type="ECO:0000256" key="1">
    <source>
        <dbReference type="ARBA" id="ARBA00023175"/>
    </source>
</evidence>
<dbReference type="InterPro" id="IPR036961">
    <property type="entry name" value="Kinesin_motor_dom_sf"/>
</dbReference>
<dbReference type="GO" id="GO:0005524">
    <property type="term" value="F:ATP binding"/>
    <property type="evidence" value="ECO:0007669"/>
    <property type="project" value="UniProtKB-UniRule"/>
</dbReference>
<accession>A0A9Q0K354</accession>
<dbReference type="SMART" id="SM00129">
    <property type="entry name" value="KISc"/>
    <property type="match status" value="1"/>
</dbReference>
<dbReference type="PRINTS" id="PR00380">
    <property type="entry name" value="KINESINHEAVY"/>
</dbReference>
<dbReference type="AlphaFoldDB" id="A0A9Q0K354"/>
<gene>
    <name evidence="4" type="ORF">NE237_021037</name>
</gene>
<name>A0A9Q0K354_9MAGN</name>
<proteinExistence type="inferred from homology"/>
<feature type="domain" description="Kinesin motor" evidence="3">
    <location>
        <begin position="1"/>
        <end position="202"/>
    </location>
</feature>
<dbReference type="InterPro" id="IPR001752">
    <property type="entry name" value="Kinesin_motor_dom"/>
</dbReference>
<dbReference type="PROSITE" id="PS50067">
    <property type="entry name" value="KINESIN_MOTOR_2"/>
    <property type="match status" value="1"/>
</dbReference>
<keyword evidence="1 2" id="KW-0505">Motor protein</keyword>
<keyword evidence="2" id="KW-0067">ATP-binding</keyword>
<dbReference type="Pfam" id="PF00225">
    <property type="entry name" value="Kinesin"/>
    <property type="match status" value="2"/>
</dbReference>
<sequence>MRLVYEEAAKEVVLSVVSCINSSIFAYGQTSSGKTCTMSGITDYSVADIFYYIKRHEERAFVLKFSAMEIYNEVVRDLLIADSTPLRLLDDPEPKDSGETSLNEARSRSHQILRLTIESSAREFLGKDSSSSLSARVVWNFVDLAGSEHASQALSAGTRLKEGCHINHSLLTLGTVIRKLRNKIDLHQCYNFGPCRCRNSNV</sequence>
<keyword evidence="2" id="KW-0547">Nucleotide-binding</keyword>
<dbReference type="InterPro" id="IPR027640">
    <property type="entry name" value="Kinesin-like_fam"/>
</dbReference>